<sequence>MVPCSHGIINGQMTVGDLVKPLLMSLPLNFLGSVYRETIQSLVDMKSMFRFIGGIGHISLSLVVSLL</sequence>
<proteinExistence type="predicted"/>
<keyword evidence="2" id="KW-1185">Reference proteome</keyword>
<reference evidence="2" key="1">
    <citation type="journal article" date="2023" name="G3 (Bethesda)">
        <title>Genome assembly and association tests identify interacting loci associated with vigor, precocity, and sex in interspecific pistachio rootstocks.</title>
        <authorList>
            <person name="Palmer W."/>
            <person name="Jacygrad E."/>
            <person name="Sagayaradj S."/>
            <person name="Cavanaugh K."/>
            <person name="Han R."/>
            <person name="Bertier L."/>
            <person name="Beede B."/>
            <person name="Kafkas S."/>
            <person name="Golino D."/>
            <person name="Preece J."/>
            <person name="Michelmore R."/>
        </authorList>
    </citation>
    <scope>NUCLEOTIDE SEQUENCE [LARGE SCALE GENOMIC DNA]</scope>
</reference>
<organism evidence="1 2">
    <name type="scientific">Pistacia integerrima</name>
    <dbReference type="NCBI Taxonomy" id="434235"/>
    <lineage>
        <taxon>Eukaryota</taxon>
        <taxon>Viridiplantae</taxon>
        <taxon>Streptophyta</taxon>
        <taxon>Embryophyta</taxon>
        <taxon>Tracheophyta</taxon>
        <taxon>Spermatophyta</taxon>
        <taxon>Magnoliopsida</taxon>
        <taxon>eudicotyledons</taxon>
        <taxon>Gunneridae</taxon>
        <taxon>Pentapetalae</taxon>
        <taxon>rosids</taxon>
        <taxon>malvids</taxon>
        <taxon>Sapindales</taxon>
        <taxon>Anacardiaceae</taxon>
        <taxon>Pistacia</taxon>
    </lineage>
</organism>
<evidence type="ECO:0000313" key="2">
    <source>
        <dbReference type="Proteomes" id="UP001163603"/>
    </source>
</evidence>
<dbReference type="EMBL" id="CM047746">
    <property type="protein sequence ID" value="KAJ0020543.1"/>
    <property type="molecule type" value="Genomic_DNA"/>
</dbReference>
<accession>A0ACC0XN71</accession>
<evidence type="ECO:0000313" key="1">
    <source>
        <dbReference type="EMBL" id="KAJ0020543.1"/>
    </source>
</evidence>
<name>A0ACC0XN71_9ROSI</name>
<gene>
    <name evidence="1" type="ORF">Pint_30888</name>
</gene>
<dbReference type="Proteomes" id="UP001163603">
    <property type="component" value="Chromosome 11"/>
</dbReference>
<comment type="caution">
    <text evidence="1">The sequence shown here is derived from an EMBL/GenBank/DDBJ whole genome shotgun (WGS) entry which is preliminary data.</text>
</comment>
<protein>
    <submittedName>
        <fullName evidence="1">Uncharacterized protein</fullName>
    </submittedName>
</protein>